<keyword evidence="1" id="KW-0812">Transmembrane</keyword>
<dbReference type="EMBL" id="HBUF01055635">
    <property type="protein sequence ID" value="CAG6623749.1"/>
    <property type="molecule type" value="Transcribed_RNA"/>
</dbReference>
<dbReference type="EMBL" id="HBUF01055633">
    <property type="protein sequence ID" value="CAG6623743.1"/>
    <property type="molecule type" value="Transcribed_RNA"/>
</dbReference>
<evidence type="ECO:0000256" key="1">
    <source>
        <dbReference type="SAM" id="Phobius"/>
    </source>
</evidence>
<organism evidence="2">
    <name type="scientific">Cacopsylla melanoneura</name>
    <dbReference type="NCBI Taxonomy" id="428564"/>
    <lineage>
        <taxon>Eukaryota</taxon>
        <taxon>Metazoa</taxon>
        <taxon>Ecdysozoa</taxon>
        <taxon>Arthropoda</taxon>
        <taxon>Hexapoda</taxon>
        <taxon>Insecta</taxon>
        <taxon>Pterygota</taxon>
        <taxon>Neoptera</taxon>
        <taxon>Paraneoptera</taxon>
        <taxon>Hemiptera</taxon>
        <taxon>Sternorrhyncha</taxon>
        <taxon>Psylloidea</taxon>
        <taxon>Psyllidae</taxon>
        <taxon>Psyllinae</taxon>
        <taxon>Cacopsylla</taxon>
    </lineage>
</organism>
<keyword evidence="1" id="KW-1133">Transmembrane helix</keyword>
<dbReference type="EMBL" id="HBUF01055631">
    <property type="protein sequence ID" value="CAG6623737.1"/>
    <property type="molecule type" value="Transcribed_RNA"/>
</dbReference>
<dbReference type="EMBL" id="HBUF01055632">
    <property type="protein sequence ID" value="CAG6623740.1"/>
    <property type="molecule type" value="Transcribed_RNA"/>
</dbReference>
<name>A0A8D8MA46_9HEMI</name>
<protein>
    <submittedName>
        <fullName evidence="2">Uncharacterized protein</fullName>
    </submittedName>
</protein>
<sequence length="115" mass="11951">MISMTLATSSVSSTFSAKSGDLSLLKPLGFLGSIMVFCTLVILIVSKSSLFGSSLFRRGIFIFIGISTAISPSGTIFVTIISDVAVITSSLVSEDGRVLSPFVFSLVLGSFSGLV</sequence>
<dbReference type="AlphaFoldDB" id="A0A8D8MA46"/>
<accession>A0A8D8MA46</accession>
<dbReference type="EMBL" id="HBUF01055630">
    <property type="protein sequence ID" value="CAG6623734.1"/>
    <property type="molecule type" value="Transcribed_RNA"/>
</dbReference>
<evidence type="ECO:0000313" key="2">
    <source>
        <dbReference type="EMBL" id="CAG6623743.1"/>
    </source>
</evidence>
<keyword evidence="1" id="KW-0472">Membrane</keyword>
<reference evidence="2" key="1">
    <citation type="submission" date="2021-05" db="EMBL/GenBank/DDBJ databases">
        <authorList>
            <person name="Alioto T."/>
            <person name="Alioto T."/>
            <person name="Gomez Garrido J."/>
        </authorList>
    </citation>
    <scope>NUCLEOTIDE SEQUENCE</scope>
</reference>
<dbReference type="EMBL" id="HBUF01055634">
    <property type="protein sequence ID" value="CAG6623746.1"/>
    <property type="molecule type" value="Transcribed_RNA"/>
</dbReference>
<proteinExistence type="predicted"/>
<feature type="transmembrane region" description="Helical" evidence="1">
    <location>
        <begin position="60"/>
        <end position="86"/>
    </location>
</feature>
<feature type="transmembrane region" description="Helical" evidence="1">
    <location>
        <begin position="29"/>
        <end position="48"/>
    </location>
</feature>